<evidence type="ECO:0000259" key="1">
    <source>
        <dbReference type="PROSITE" id="PS50801"/>
    </source>
</evidence>
<dbReference type="PANTHER" id="PTHR33745:SF8">
    <property type="entry name" value="BLUE-LIGHT PHOTORECEPTOR"/>
    <property type="match status" value="1"/>
</dbReference>
<sequence length="274" mass="30339">MTPLLNFSRYISEDAESLASEVVEGVLSRMKLDIPQLEKEQANVMYIELFGFLGESLIDEDKEVFPDTLIEWSKKNAEMQVSSGGGISEIVRRYPPTREVFNEIITGISIEIGLSVNENAFVLKRVNTLLDVSLNETFLSFERLSDKFKKDKQKELLKLSAPIVPVKDNTVILPLIGDVDTNSVKHILDNVVPRIAEMGVKYVIADFSGALTINVQIAQSLHKIGGTLRLMGIDVVIAGLRPDMVQTVVKSNIDMSAIKSFASVKQALESIQEA</sequence>
<dbReference type="RefSeq" id="WP_110938706.1">
    <property type="nucleotide sequence ID" value="NZ_KZ614147.1"/>
</dbReference>
<proteinExistence type="predicted"/>
<gene>
    <name evidence="2" type="ORF">CR203_07765</name>
</gene>
<keyword evidence="3" id="KW-1185">Reference proteome</keyword>
<dbReference type="PANTHER" id="PTHR33745">
    <property type="entry name" value="RSBT ANTAGONIST PROTEIN RSBS-RELATED"/>
    <property type="match status" value="1"/>
</dbReference>
<evidence type="ECO:0000313" key="2">
    <source>
        <dbReference type="EMBL" id="RKL68366.1"/>
    </source>
</evidence>
<dbReference type="InterPro" id="IPR036513">
    <property type="entry name" value="STAS_dom_sf"/>
</dbReference>
<organism evidence="2 3">
    <name type="scientific">Salipaludibacillus neizhouensis</name>
    <dbReference type="NCBI Taxonomy" id="885475"/>
    <lineage>
        <taxon>Bacteria</taxon>
        <taxon>Bacillati</taxon>
        <taxon>Bacillota</taxon>
        <taxon>Bacilli</taxon>
        <taxon>Bacillales</taxon>
        <taxon>Bacillaceae</taxon>
    </lineage>
</organism>
<dbReference type="PROSITE" id="PS50801">
    <property type="entry name" value="STAS"/>
    <property type="match status" value="1"/>
</dbReference>
<reference evidence="2 3" key="1">
    <citation type="submission" date="2017-10" db="EMBL/GenBank/DDBJ databases">
        <title>Bacillus sp. nov., a halophilic bacterium isolated from a Keqin Lake.</title>
        <authorList>
            <person name="Wang H."/>
        </authorList>
    </citation>
    <scope>NUCLEOTIDE SEQUENCE [LARGE SCALE GENOMIC DNA]</scope>
    <source>
        <strain evidence="2 3">KCTC 13187</strain>
    </source>
</reference>
<dbReference type="Proteomes" id="UP000281498">
    <property type="component" value="Unassembled WGS sequence"/>
</dbReference>
<comment type="caution">
    <text evidence="2">The sequence shown here is derived from an EMBL/GenBank/DDBJ whole genome shotgun (WGS) entry which is preliminary data.</text>
</comment>
<dbReference type="EMBL" id="PDOE01000002">
    <property type="protein sequence ID" value="RKL68366.1"/>
    <property type="molecule type" value="Genomic_DNA"/>
</dbReference>
<dbReference type="OrthoDB" id="2677458at2"/>
<dbReference type="InterPro" id="IPR002645">
    <property type="entry name" value="STAS_dom"/>
</dbReference>
<dbReference type="SUPFAM" id="SSF52091">
    <property type="entry name" value="SpoIIaa-like"/>
    <property type="match status" value="1"/>
</dbReference>
<accession>A0A3A9KUU0</accession>
<dbReference type="InterPro" id="IPR051932">
    <property type="entry name" value="Bact_StressResp_Reg"/>
</dbReference>
<protein>
    <submittedName>
        <fullName evidence="2">Anti-anti-sigma factor</fullName>
    </submittedName>
</protein>
<dbReference type="Pfam" id="PF01740">
    <property type="entry name" value="STAS"/>
    <property type="match status" value="1"/>
</dbReference>
<dbReference type="Gene3D" id="3.30.750.24">
    <property type="entry name" value="STAS domain"/>
    <property type="match status" value="1"/>
</dbReference>
<dbReference type="AlphaFoldDB" id="A0A3A9KUU0"/>
<evidence type="ECO:0000313" key="3">
    <source>
        <dbReference type="Proteomes" id="UP000281498"/>
    </source>
</evidence>
<name>A0A3A9KUU0_9BACI</name>
<dbReference type="CDD" id="cd07041">
    <property type="entry name" value="STAS_RsbR_RsbS_like"/>
    <property type="match status" value="1"/>
</dbReference>
<feature type="domain" description="STAS" evidence="1">
    <location>
        <begin position="160"/>
        <end position="271"/>
    </location>
</feature>